<dbReference type="AlphaFoldDB" id="A0AAF0P9P3"/>
<evidence type="ECO:0000313" key="2">
    <source>
        <dbReference type="Proteomes" id="UP001224926"/>
    </source>
</evidence>
<dbReference type="Proteomes" id="UP001224926">
    <property type="component" value="Chromosome"/>
</dbReference>
<name>A0AAF0P9P3_9EURY</name>
<dbReference type="RefSeq" id="WP_233274357.1">
    <property type="nucleotide sequence ID" value="NZ_CP101873.1"/>
</dbReference>
<organism evidence="1 2">
    <name type="scientific">Natrinema thermotolerans</name>
    <dbReference type="NCBI Taxonomy" id="121872"/>
    <lineage>
        <taxon>Archaea</taxon>
        <taxon>Methanobacteriati</taxon>
        <taxon>Methanobacteriota</taxon>
        <taxon>Stenosarchaea group</taxon>
        <taxon>Halobacteria</taxon>
        <taxon>Halobacteriales</taxon>
        <taxon>Natrialbaceae</taxon>
        <taxon>Natrinema</taxon>
    </lineage>
</organism>
<dbReference type="GeneID" id="84215645"/>
<proteinExistence type="predicted"/>
<accession>A0AAF0P9P3</accession>
<protein>
    <submittedName>
        <fullName evidence="1">Uncharacterized protein</fullName>
    </submittedName>
</protein>
<dbReference type="EMBL" id="CP101873">
    <property type="protein sequence ID" value="WMT07045.1"/>
    <property type="molecule type" value="Genomic_DNA"/>
</dbReference>
<evidence type="ECO:0000313" key="1">
    <source>
        <dbReference type="EMBL" id="WMT07045.1"/>
    </source>
</evidence>
<sequence>MATVDTADAAAHRDLESGVSRVFVSATLESGADTLLIAEIDGAELESVYSLAGQSDGITTQESAIDCWVNCITWGTFCATPCQVCVADPTRVSCAPCAVCIGGTAAGCAAKCGIEQFW</sequence>
<gene>
    <name evidence="1" type="ORF">NP511_16850</name>
</gene>
<keyword evidence="2" id="KW-1185">Reference proteome</keyword>
<reference evidence="1 2" key="1">
    <citation type="submission" date="2022-07" db="EMBL/GenBank/DDBJ databases">
        <title>Two temperate virus in Haloterrigena jeotgali A29.</title>
        <authorList>
            <person name="Deng X."/>
        </authorList>
    </citation>
    <scope>NUCLEOTIDE SEQUENCE [LARGE SCALE GENOMIC DNA]</scope>
    <source>
        <strain evidence="1 2">A29</strain>
    </source>
</reference>